<sequence>MKQKWIKKKQKMINLKELGKFYNYIKSKITLLLLIAITMLINIYIPDFWFNINLKYSLYLIVLLIIFILFFMLEVIIYISYIKFKGKIEESKNLKYIPKYYLNNINNFRKNKHPDKDLLISYLKKIIYYYICIIVKLVLVGIFVYLI</sequence>
<evidence type="ECO:0000313" key="2">
    <source>
        <dbReference type="EMBL" id="QQP21459.1"/>
    </source>
</evidence>
<dbReference type="EMBL" id="MT364879">
    <property type="protein sequence ID" value="QQP21459.1"/>
    <property type="molecule type" value="Genomic_DNA"/>
</dbReference>
<feature type="transmembrane region" description="Helical" evidence="1">
    <location>
        <begin position="57"/>
        <end position="82"/>
    </location>
</feature>
<proteinExistence type="predicted"/>
<name>A0A884P6K2_CYCAE</name>
<accession>A0A884P6K2</accession>
<dbReference type="RefSeq" id="YP_010146950.1">
    <property type="nucleotide sequence ID" value="NC_057071.1"/>
</dbReference>
<keyword evidence="2" id="KW-0496">Mitochondrion</keyword>
<reference evidence="2" key="1">
    <citation type="journal article" date="2020" name="Comput. Struct. Biotechnol. J.">
        <title>Large inverted repeats identified by intra-specific comparison of mitochondrial genomes provide insights into the evolution of Agrocybe aegerita.</title>
        <authorList>
            <person name="Liu X."/>
            <person name="Wu X."/>
            <person name="Tan H."/>
            <person name="Xie B."/>
            <person name="Deng Y."/>
        </authorList>
    </citation>
    <scope>NUCLEOTIDE SEQUENCE</scope>
    <source>
        <strain evidence="2">Ag0067</strain>
    </source>
</reference>
<feature type="transmembrane region" description="Helical" evidence="1">
    <location>
        <begin position="126"/>
        <end position="146"/>
    </location>
</feature>
<dbReference type="AlphaFoldDB" id="A0A884P6K2"/>
<keyword evidence="1" id="KW-0812">Transmembrane</keyword>
<organism evidence="2">
    <name type="scientific">Cyclocybe aegerita</name>
    <name type="common">Black poplar mushroom</name>
    <name type="synonym">Agrocybe aegerita</name>
    <dbReference type="NCBI Taxonomy" id="1973307"/>
    <lineage>
        <taxon>Eukaryota</taxon>
        <taxon>Fungi</taxon>
        <taxon>Dikarya</taxon>
        <taxon>Basidiomycota</taxon>
        <taxon>Agaricomycotina</taxon>
        <taxon>Agaricomycetes</taxon>
        <taxon>Agaricomycetidae</taxon>
        <taxon>Agaricales</taxon>
        <taxon>Agaricineae</taxon>
        <taxon>Bolbitiaceae</taxon>
        <taxon>Cyclocybe</taxon>
    </lineage>
</organism>
<evidence type="ECO:0000256" key="1">
    <source>
        <dbReference type="SAM" id="Phobius"/>
    </source>
</evidence>
<keyword evidence="1" id="KW-0472">Membrane</keyword>
<dbReference type="GeneID" id="67144801"/>
<gene>
    <name evidence="2" type="primary">orf147</name>
</gene>
<geneLocation type="mitochondrion" evidence="2"/>
<feature type="transmembrane region" description="Helical" evidence="1">
    <location>
        <begin position="21"/>
        <end position="45"/>
    </location>
</feature>
<keyword evidence="1" id="KW-1133">Transmembrane helix</keyword>
<protein>
    <submittedName>
        <fullName evidence="2">Uncharacterized protein</fullName>
    </submittedName>
</protein>